<keyword evidence="3" id="KW-1185">Reference proteome</keyword>
<accession>A0ABW2X301</accession>
<keyword evidence="1" id="KW-0175">Coiled coil</keyword>
<proteinExistence type="predicted"/>
<evidence type="ECO:0008006" key="4">
    <source>
        <dbReference type="Google" id="ProtNLM"/>
    </source>
</evidence>
<evidence type="ECO:0000313" key="3">
    <source>
        <dbReference type="Proteomes" id="UP001596915"/>
    </source>
</evidence>
<evidence type="ECO:0000313" key="2">
    <source>
        <dbReference type="EMBL" id="MFD0627057.1"/>
    </source>
</evidence>
<dbReference type="Proteomes" id="UP001596915">
    <property type="component" value="Unassembled WGS sequence"/>
</dbReference>
<dbReference type="EMBL" id="JBHTGL010000008">
    <property type="protein sequence ID" value="MFD0627057.1"/>
    <property type="molecule type" value="Genomic_DNA"/>
</dbReference>
<feature type="coiled-coil region" evidence="1">
    <location>
        <begin position="61"/>
        <end position="91"/>
    </location>
</feature>
<evidence type="ECO:0000256" key="1">
    <source>
        <dbReference type="SAM" id="Coils"/>
    </source>
</evidence>
<reference evidence="3" key="1">
    <citation type="journal article" date="2019" name="Int. J. Syst. Evol. Microbiol.">
        <title>The Global Catalogue of Microorganisms (GCM) 10K type strain sequencing project: providing services to taxonomists for standard genome sequencing and annotation.</title>
        <authorList>
            <consortium name="The Broad Institute Genomics Platform"/>
            <consortium name="The Broad Institute Genome Sequencing Center for Infectious Disease"/>
            <person name="Wu L."/>
            <person name="Ma J."/>
        </authorList>
    </citation>
    <scope>NUCLEOTIDE SEQUENCE [LARGE SCALE GENOMIC DNA]</scope>
    <source>
        <strain evidence="3">JCM 12607</strain>
    </source>
</reference>
<gene>
    <name evidence="2" type="ORF">ACFQ2K_34625</name>
</gene>
<name>A0ABW2X301_9ACTN</name>
<sequence>MSIRSVRSVRSIRTGARGAATAVVAAVVLGAFLVGCSDAGTSQGPGGDVPYVAPSANAAAASKAADEAVAAQDAKDEASAEAEAAEAAEAARNMPEAVRDAFAGLQATLNDNCTPGSSNCAYFLGRVHDELVRLDKAMKADDQGPGHFREPIAEIAALRKTLNGDLSTDNLEKHRSELIGTRDRVNTWMQGHPEDYR</sequence>
<organism evidence="2 3">
    <name type="scientific">Streptomyces sanglieri</name>
    <dbReference type="NCBI Taxonomy" id="193460"/>
    <lineage>
        <taxon>Bacteria</taxon>
        <taxon>Bacillati</taxon>
        <taxon>Actinomycetota</taxon>
        <taxon>Actinomycetes</taxon>
        <taxon>Kitasatosporales</taxon>
        <taxon>Streptomycetaceae</taxon>
        <taxon>Streptomyces</taxon>
    </lineage>
</organism>
<comment type="caution">
    <text evidence="2">The sequence shown here is derived from an EMBL/GenBank/DDBJ whole genome shotgun (WGS) entry which is preliminary data.</text>
</comment>
<protein>
    <recommendedName>
        <fullName evidence="4">Lipoprotein</fullName>
    </recommendedName>
</protein>